<feature type="region of interest" description="Disordered" evidence="1">
    <location>
        <begin position="1"/>
        <end position="52"/>
    </location>
</feature>
<dbReference type="PANTHER" id="PTHR11635:SF152">
    <property type="entry name" value="CAMP-DEPENDENT PROTEIN KINASE TYPE I REGULATORY SUBUNIT-RELATED"/>
    <property type="match status" value="1"/>
</dbReference>
<dbReference type="OrthoDB" id="312042at2759"/>
<keyword evidence="4" id="KW-1185">Reference proteome</keyword>
<dbReference type="GO" id="GO:0005829">
    <property type="term" value="C:cytosol"/>
    <property type="evidence" value="ECO:0007669"/>
    <property type="project" value="TreeGrafter"/>
</dbReference>
<dbReference type="InterPro" id="IPR014710">
    <property type="entry name" value="RmlC-like_jellyroll"/>
</dbReference>
<dbReference type="InterPro" id="IPR000595">
    <property type="entry name" value="cNMP-bd_dom"/>
</dbReference>
<dbReference type="EMBL" id="CAJNDS010001557">
    <property type="protein sequence ID" value="CAE7264805.1"/>
    <property type="molecule type" value="Genomic_DNA"/>
</dbReference>
<evidence type="ECO:0000313" key="4">
    <source>
        <dbReference type="Proteomes" id="UP000604046"/>
    </source>
</evidence>
<proteinExistence type="predicted"/>
<gene>
    <name evidence="3" type="primary">PKAR</name>
    <name evidence="3" type="ORF">SNAT2548_LOCUS13956</name>
</gene>
<dbReference type="GO" id="GO:0004862">
    <property type="term" value="F:cAMP-dependent protein kinase inhibitor activity"/>
    <property type="evidence" value="ECO:0007669"/>
    <property type="project" value="TreeGrafter"/>
</dbReference>
<evidence type="ECO:0000256" key="1">
    <source>
        <dbReference type="SAM" id="MobiDB-lite"/>
    </source>
</evidence>
<dbReference type="PROSITE" id="PS50042">
    <property type="entry name" value="CNMP_BINDING_3"/>
    <property type="match status" value="1"/>
</dbReference>
<dbReference type="InterPro" id="IPR050503">
    <property type="entry name" value="cAMP-dep_PK_reg_su-like"/>
</dbReference>
<reference evidence="3" key="1">
    <citation type="submission" date="2021-02" db="EMBL/GenBank/DDBJ databases">
        <authorList>
            <person name="Dougan E. K."/>
            <person name="Rhodes N."/>
            <person name="Thang M."/>
            <person name="Chan C."/>
        </authorList>
    </citation>
    <scope>NUCLEOTIDE SEQUENCE</scope>
</reference>
<dbReference type="GO" id="GO:0034236">
    <property type="term" value="F:protein kinase A catalytic subunit binding"/>
    <property type="evidence" value="ECO:0007669"/>
    <property type="project" value="TreeGrafter"/>
</dbReference>
<dbReference type="CDD" id="cd00038">
    <property type="entry name" value="CAP_ED"/>
    <property type="match status" value="1"/>
</dbReference>
<comment type="caution">
    <text evidence="3">The sequence shown here is derived from an EMBL/GenBank/DDBJ whole genome shotgun (WGS) entry which is preliminary data.</text>
</comment>
<dbReference type="Pfam" id="PF00027">
    <property type="entry name" value="cNMP_binding"/>
    <property type="match status" value="1"/>
</dbReference>
<feature type="compositionally biased region" description="Pro residues" evidence="1">
    <location>
        <begin position="29"/>
        <end position="38"/>
    </location>
</feature>
<sequence>MLTTQPSFPSASVTPGRHVTRNGPLLTPMWPPQRPPQNPLDGENSNEDAERFKKLLTERDARISELEEELNKLKKEAKPIQPEGASADAIDTSPPKLGTCRDPEPSSTRLGDECCRAAAVSGGEECQGKKEAQKPTQVVKEELGLNKTKLVKETVGAHELVVKSPRKNAGERQLIMRALKSTLSTQAQLKFNQIGLEQIIDVAWKESIPTGKEIISEGDLIVDHFYICQSGSFEIYVADTRKGQGGRKLVRTVTSGGSFGEIALFNGGPQSATVIAQEDSSVWVVDGRIFMDSVVKASQESAMDSPIRLVGQGLHLSGSCAMSWPMPDEEWHADIMQLAITLWPLPPGYEGDDRPDPIPTHAAVFENRPLVQRKYD</sequence>
<feature type="compositionally biased region" description="Polar residues" evidence="1">
    <location>
        <begin position="1"/>
        <end position="13"/>
    </location>
</feature>
<organism evidence="3 4">
    <name type="scientific">Symbiodinium natans</name>
    <dbReference type="NCBI Taxonomy" id="878477"/>
    <lineage>
        <taxon>Eukaryota</taxon>
        <taxon>Sar</taxon>
        <taxon>Alveolata</taxon>
        <taxon>Dinophyceae</taxon>
        <taxon>Suessiales</taxon>
        <taxon>Symbiodiniaceae</taxon>
        <taxon>Symbiodinium</taxon>
    </lineage>
</organism>
<protein>
    <submittedName>
        <fullName evidence="3">PKAR protein</fullName>
    </submittedName>
</protein>
<dbReference type="Proteomes" id="UP000604046">
    <property type="component" value="Unassembled WGS sequence"/>
</dbReference>
<dbReference type="PRINTS" id="PR00103">
    <property type="entry name" value="CAMPKINASE"/>
</dbReference>
<feature type="domain" description="Cyclic nucleotide-binding" evidence="2">
    <location>
        <begin position="196"/>
        <end position="290"/>
    </location>
</feature>
<feature type="region of interest" description="Disordered" evidence="1">
    <location>
        <begin position="78"/>
        <end position="110"/>
    </location>
</feature>
<accession>A0A812MH91</accession>
<dbReference type="PANTHER" id="PTHR11635">
    <property type="entry name" value="CAMP-DEPENDENT PROTEIN KINASE REGULATORY CHAIN"/>
    <property type="match status" value="1"/>
</dbReference>
<dbReference type="SMART" id="SM00100">
    <property type="entry name" value="cNMP"/>
    <property type="match status" value="1"/>
</dbReference>
<dbReference type="Gene3D" id="2.60.120.10">
    <property type="entry name" value="Jelly Rolls"/>
    <property type="match status" value="1"/>
</dbReference>
<dbReference type="AlphaFoldDB" id="A0A812MH91"/>
<dbReference type="GO" id="GO:0030552">
    <property type="term" value="F:cAMP binding"/>
    <property type="evidence" value="ECO:0007669"/>
    <property type="project" value="TreeGrafter"/>
</dbReference>
<dbReference type="SUPFAM" id="SSF51206">
    <property type="entry name" value="cAMP-binding domain-like"/>
    <property type="match status" value="1"/>
</dbReference>
<evidence type="ECO:0000259" key="2">
    <source>
        <dbReference type="PROSITE" id="PS50042"/>
    </source>
</evidence>
<evidence type="ECO:0000313" key="3">
    <source>
        <dbReference type="EMBL" id="CAE7264805.1"/>
    </source>
</evidence>
<name>A0A812MH91_9DINO</name>
<dbReference type="InterPro" id="IPR018490">
    <property type="entry name" value="cNMP-bd_dom_sf"/>
</dbReference>
<dbReference type="GO" id="GO:0005952">
    <property type="term" value="C:cAMP-dependent protein kinase complex"/>
    <property type="evidence" value="ECO:0007669"/>
    <property type="project" value="InterPro"/>
</dbReference>
<feature type="compositionally biased region" description="Basic and acidic residues" evidence="1">
    <location>
        <begin position="99"/>
        <end position="110"/>
    </location>
</feature>